<feature type="domain" description="Extracellular matrix-binding protein ebh GA module" evidence="3">
    <location>
        <begin position="154"/>
        <end position="211"/>
    </location>
</feature>
<dbReference type="AlphaFoldDB" id="A0A1S8KNW5"/>
<organism evidence="4 5">
    <name type="scientific">Dolosigranulum pigrum</name>
    <dbReference type="NCBI Taxonomy" id="29394"/>
    <lineage>
        <taxon>Bacteria</taxon>
        <taxon>Bacillati</taxon>
        <taxon>Bacillota</taxon>
        <taxon>Bacilli</taxon>
        <taxon>Lactobacillales</taxon>
        <taxon>Carnobacteriaceae</taxon>
        <taxon>Dolosigranulum</taxon>
    </lineage>
</organism>
<dbReference type="InterPro" id="IPR002988">
    <property type="entry name" value="GA_module"/>
</dbReference>
<proteinExistence type="predicted"/>
<feature type="coiled-coil region" evidence="2">
    <location>
        <begin position="311"/>
        <end position="360"/>
    </location>
</feature>
<dbReference type="Pfam" id="PF01468">
    <property type="entry name" value="GA"/>
    <property type="match status" value="2"/>
</dbReference>
<dbReference type="NCBIfam" id="TIGR01168">
    <property type="entry name" value="YSIRK_signal"/>
    <property type="match status" value="1"/>
</dbReference>
<dbReference type="Proteomes" id="UP000190409">
    <property type="component" value="Unassembled WGS sequence"/>
</dbReference>
<comment type="caution">
    <text evidence="4">The sequence shown here is derived from an EMBL/GenBank/DDBJ whole genome shotgun (WGS) entry which is preliminary data.</text>
</comment>
<dbReference type="InterPro" id="IPR005877">
    <property type="entry name" value="YSIRK_signal_dom"/>
</dbReference>
<keyword evidence="1" id="KW-0732">Signal</keyword>
<sequence length="784" mass="88163">MLAKNNKQEQLRQSAMKDKRFGLKKLSVGLASVALGTILFLGQANAVSAAETDASLTDDATEEVSEVDQEAEETLTDDVAVKETVEHQVEVDTVHTQLSVFQFDYFDSETGERTDGFYGEYATIEEASTAFQQYAAAAGYTLENIQSSDKGFSATIARESDERYVNVAKERAQTLISNLNDLSQEEKDNYLTKIKAGTSVKEIETIHAAAEKLASEKREANRFVKIAKDRAPKLINKLNHLNNDQKANYITQVNEADSVKAIEGILEAAQNQSSYQELENKTRKTVDELFEITQQIDKELKEQGDVDQSLLERIEAKVAELQDALNALQKHINLLSKDEAKEANDTVKELQMLLEQIAEKYSFEEVTPAEESKEGAKAYIDQSFKKDLEDSRRDVYKKALDKISNDDPNYEQKVQEIMEVATAEVLVSKAEKKKHITAAEKALEVASKETAGGSLIEGKADLIKSLRERLEKATEKVQTPSAKETYVNKINSYISGVLKGEQANSYQKLIDQAKSHDDYEEKINEVLNLALIENLINRAHSNPNKRLKSIAEADSRLSKLSYEAPKGQKLSEYKLSLKDKKEQLDVELEKLIAVRDYVTIDKTLTDTQKKFYEELINKVQPSKDYKNKINQILDLRAAEILLEKAKKLEPGKENRLRNAEKSLKGVTDEHLQIKKMEILKALAGLKDRNNSSTGAKTNQISESKQKETFASKHKNVVGIVGEINKLYAGLKTDSSGKKITTREYNVAYKKFNELVSEWEKTAMTRAEKNQVQGVKDLIKNFSVQ</sequence>
<evidence type="ECO:0000256" key="2">
    <source>
        <dbReference type="SAM" id="Coils"/>
    </source>
</evidence>
<protein>
    <recommendedName>
        <fullName evidence="3">Extracellular matrix-binding protein ebh GA module domain-containing protein</fullName>
    </recommendedName>
</protein>
<evidence type="ECO:0000256" key="1">
    <source>
        <dbReference type="ARBA" id="ARBA00022729"/>
    </source>
</evidence>
<dbReference type="Gene3D" id="1.20.5.420">
    <property type="entry name" value="Immunoglobulin FC, subunit C"/>
    <property type="match status" value="2"/>
</dbReference>
<dbReference type="Pfam" id="PF04650">
    <property type="entry name" value="YSIRK_signal"/>
    <property type="match status" value="1"/>
</dbReference>
<name>A0A1S8KNW5_9LACT</name>
<accession>A0A1S8KNW5</accession>
<dbReference type="InterPro" id="IPR020840">
    <property type="entry name" value="Extracell_matrix-bd_GA"/>
</dbReference>
<feature type="coiled-coil region" evidence="2">
    <location>
        <begin position="429"/>
        <end position="476"/>
    </location>
</feature>
<feature type="domain" description="Extracellular matrix-binding protein ebh GA module" evidence="3">
    <location>
        <begin position="224"/>
        <end position="270"/>
    </location>
</feature>
<evidence type="ECO:0000313" key="4">
    <source>
        <dbReference type="EMBL" id="OOL81428.1"/>
    </source>
</evidence>
<keyword evidence="2" id="KW-0175">Coiled coil</keyword>
<dbReference type="EMBL" id="MUYF01000003">
    <property type="protein sequence ID" value="OOL81428.1"/>
    <property type="molecule type" value="Genomic_DNA"/>
</dbReference>
<evidence type="ECO:0000313" key="5">
    <source>
        <dbReference type="Proteomes" id="UP000190409"/>
    </source>
</evidence>
<gene>
    <name evidence="4" type="ORF">BWX42_06560</name>
</gene>
<evidence type="ECO:0000259" key="3">
    <source>
        <dbReference type="SMART" id="SM00844"/>
    </source>
</evidence>
<reference evidence="4 5" key="1">
    <citation type="submission" date="2017-01" db="EMBL/GenBank/DDBJ databases">
        <title>Complete Genome Sequence of Dolosigranulum pigrum isolated from a Patient with interstitial lung disease.</title>
        <authorList>
            <person name="Mukhopadhyay R."/>
            <person name="Joaquin J."/>
            <person name="Hogue R."/>
            <person name="Fitzgerald S."/>
            <person name="Jospin G."/>
            <person name="Eisen J.A."/>
            <person name="Chaturvedi V."/>
        </authorList>
    </citation>
    <scope>NUCLEOTIDE SEQUENCE [LARGE SCALE GENOMIC DNA]</scope>
    <source>
        <strain evidence="4 5">15S00348</strain>
    </source>
</reference>
<dbReference type="SMART" id="SM00844">
    <property type="entry name" value="GA"/>
    <property type="match status" value="2"/>
</dbReference>